<dbReference type="Gene3D" id="2.30.38.10">
    <property type="entry name" value="Luciferase, Domain 3"/>
    <property type="match status" value="1"/>
</dbReference>
<evidence type="ECO:0000313" key="9">
    <source>
        <dbReference type="Proteomes" id="UP000320762"/>
    </source>
</evidence>
<proteinExistence type="inferred from homology"/>
<evidence type="ECO:0000256" key="1">
    <source>
        <dbReference type="ARBA" id="ARBA00022450"/>
    </source>
</evidence>
<dbReference type="FunFam" id="1.10.1200.10:FF:000016">
    <property type="entry name" value="Non-ribosomal peptide synthase"/>
    <property type="match status" value="1"/>
</dbReference>
<dbReference type="STRING" id="97359.A0A550CTB4"/>
<dbReference type="SUPFAM" id="SSF47336">
    <property type="entry name" value="ACP-like"/>
    <property type="match status" value="1"/>
</dbReference>
<keyword evidence="3" id="KW-0436">Ligase</keyword>
<dbReference type="PROSITE" id="PS50075">
    <property type="entry name" value="CARRIER"/>
    <property type="match status" value="1"/>
</dbReference>
<dbReference type="Pfam" id="PF00668">
    <property type="entry name" value="Condensation"/>
    <property type="match status" value="1"/>
</dbReference>
<protein>
    <recommendedName>
        <fullName evidence="7">Carrier domain-containing protein</fullName>
    </recommendedName>
</protein>
<accession>A0A550CTB4</accession>
<name>A0A550CTB4_9AGAR</name>
<sequence length="1185" mass="131389">MRQTTNDPANAILKQSVDLADLKEYLRSKLPGYMIPSHIEVLRQLPVTANGKIDRRGLLVMLSQRTAPHMQVDYAEPTTEMERRIVSVFEDVLGVDGISVDASFFDIGGHSLLATKVVSRLRRMLDVQVGVRDLFNAPSARRLGEELESRDASATMIHVPIPKLVHDEFAPLSASQARLVFLDELNPGNHWWHINIALRIHGKLDTDALECALNDLRLRHETLRSIFPTIDGSSAVKVLDFVALKLPRTSFSRLASPEIALRDTLRAESTKGFHLASDVPFRCHLFDMGDDEHVLSLTLHHIVYDGYSLDIIKRELSHFYACATTGKPPSLPPLAIQYRDYAAWQQHPMQQEKQQRQIDFWRRELSGSVPAEFPTDYARPQVLQHAAGLQKFPLDIKTSARIDHICQKLGVTPFMALLAVFKSLHYRMTGVPDALIGTLNGNRSREEIEGLVGFFVDTQALRIPIDDDTSFADLVLTTREVVTKAFEHEDVSFDKVVSALHPARDLSRNPVVQVIFAVHSFNYDSWDVLSGLKTVATDPQPTTRMDLELHIYKRANDSTYEGHLLFNSGLYSESWARNFASTFTDLVCGAMNDIDLSIGTLAFSKASQDLFDHGLLSINSTDYPQDKTVVDLFAESVAHDPSHVAVIDATGKHSYRDIDETSEKIADALMSCLPSPAAETTVGIFVHRSALNVAAMYGVLKAGLAYVPLDPALPVARLRDLLEDHNGPRILLHCTSQLLPDLRVDDCVVLNIDDILKSTPPDTMTMIESSLNNVGRQARLPISPRSLAYIMYTSGSTGRPKGVMVEHRGIVRLVRKTNITDIQPGQRVAHLSALSFDASTFEIFSTLSNGGIIVTLDQMTLLDPEALTTFAESHRIQIAYMTAALFAQFVRSAPRFLRQLDLVITGGDIVEVRDVVEAYKLGVKRIIDAFGPTEDTVWSTFYEIPPAKADFPRSIPVGKSISNSRAFVVDTNRRLVPMGVVGELVLGGDGVARGYTDPELTARSFVTMDVAGRSERVYKTGDRARISPLDGNIEFLGRMDNQVKLRGQRIELGEIEHALHRHKAVVDACVILHTGGDGEKQIVAFVIARKTISATSPSQLRRHVASLLPAYMVPTSVQLIDRFPLTTATKVDRKALSRAYEEGPGRAEQEPDDDAFESPEGWIEETVAEVFRSVLNVSSVGANDE</sequence>
<dbReference type="InterPro" id="IPR009081">
    <property type="entry name" value="PP-bd_ACP"/>
</dbReference>
<dbReference type="Gene3D" id="3.30.300.30">
    <property type="match status" value="2"/>
</dbReference>
<dbReference type="InterPro" id="IPR023213">
    <property type="entry name" value="CAT-like_dom_sf"/>
</dbReference>
<dbReference type="InterPro" id="IPR000873">
    <property type="entry name" value="AMP-dep_synth/lig_dom"/>
</dbReference>
<keyword evidence="2" id="KW-0597">Phosphoprotein</keyword>
<evidence type="ECO:0000313" key="8">
    <source>
        <dbReference type="EMBL" id="TRM68030.1"/>
    </source>
</evidence>
<dbReference type="SMART" id="SM00823">
    <property type="entry name" value="PKS_PP"/>
    <property type="match status" value="1"/>
</dbReference>
<dbReference type="OrthoDB" id="408177at2759"/>
<keyword evidence="9" id="KW-1185">Reference proteome</keyword>
<evidence type="ECO:0000256" key="4">
    <source>
        <dbReference type="ARBA" id="ARBA00023268"/>
    </source>
</evidence>
<dbReference type="GO" id="GO:0016874">
    <property type="term" value="F:ligase activity"/>
    <property type="evidence" value="ECO:0007669"/>
    <property type="project" value="UniProtKB-KW"/>
</dbReference>
<dbReference type="SUPFAM" id="SSF56801">
    <property type="entry name" value="Acetyl-CoA synthetase-like"/>
    <property type="match status" value="2"/>
</dbReference>
<dbReference type="InterPro" id="IPR020845">
    <property type="entry name" value="AMP-binding_CS"/>
</dbReference>
<dbReference type="Pfam" id="PF00501">
    <property type="entry name" value="AMP-binding"/>
    <property type="match status" value="1"/>
</dbReference>
<feature type="compositionally biased region" description="Acidic residues" evidence="6">
    <location>
        <begin position="1150"/>
        <end position="1159"/>
    </location>
</feature>
<dbReference type="InterPro" id="IPR045851">
    <property type="entry name" value="AMP-bd_C_sf"/>
</dbReference>
<evidence type="ECO:0000256" key="3">
    <source>
        <dbReference type="ARBA" id="ARBA00022598"/>
    </source>
</evidence>
<dbReference type="GO" id="GO:0005737">
    <property type="term" value="C:cytoplasm"/>
    <property type="evidence" value="ECO:0007669"/>
    <property type="project" value="TreeGrafter"/>
</dbReference>
<dbReference type="Pfam" id="PF00550">
    <property type="entry name" value="PP-binding"/>
    <property type="match status" value="1"/>
</dbReference>
<dbReference type="Gene3D" id="1.10.1200.10">
    <property type="entry name" value="ACP-like"/>
    <property type="match status" value="1"/>
</dbReference>
<dbReference type="SUPFAM" id="SSF52777">
    <property type="entry name" value="CoA-dependent acyltransferases"/>
    <property type="match status" value="2"/>
</dbReference>
<gene>
    <name evidence="8" type="ORF">BD626DRAFT_394027</name>
</gene>
<dbReference type="AlphaFoldDB" id="A0A550CTB4"/>
<comment type="caution">
    <text evidence="8">The sequence shown here is derived from an EMBL/GenBank/DDBJ whole genome shotgun (WGS) entry which is preliminary data.</text>
</comment>
<reference evidence="8 9" key="1">
    <citation type="journal article" date="2019" name="New Phytol.">
        <title>Comparative genomics reveals unique wood-decay strategies and fruiting body development in the Schizophyllaceae.</title>
        <authorList>
            <person name="Almasi E."/>
            <person name="Sahu N."/>
            <person name="Krizsan K."/>
            <person name="Balint B."/>
            <person name="Kovacs G.M."/>
            <person name="Kiss B."/>
            <person name="Cseklye J."/>
            <person name="Drula E."/>
            <person name="Henrissat B."/>
            <person name="Nagy I."/>
            <person name="Chovatia M."/>
            <person name="Adam C."/>
            <person name="LaButti K."/>
            <person name="Lipzen A."/>
            <person name="Riley R."/>
            <person name="Grigoriev I.V."/>
            <person name="Nagy L.G."/>
        </authorList>
    </citation>
    <scope>NUCLEOTIDE SEQUENCE [LARGE SCALE GENOMIC DNA]</scope>
    <source>
        <strain evidence="8 9">NL-1724</strain>
    </source>
</reference>
<dbReference type="PROSITE" id="PS00455">
    <property type="entry name" value="AMP_BINDING"/>
    <property type="match status" value="1"/>
</dbReference>
<dbReference type="InterPro" id="IPR036736">
    <property type="entry name" value="ACP-like_sf"/>
</dbReference>
<evidence type="ECO:0000259" key="7">
    <source>
        <dbReference type="PROSITE" id="PS50075"/>
    </source>
</evidence>
<dbReference type="InterPro" id="IPR010071">
    <property type="entry name" value="AA_adenyl_dom"/>
</dbReference>
<dbReference type="InterPro" id="IPR001242">
    <property type="entry name" value="Condensation_dom"/>
</dbReference>
<dbReference type="Proteomes" id="UP000320762">
    <property type="component" value="Unassembled WGS sequence"/>
</dbReference>
<organism evidence="8 9">
    <name type="scientific">Schizophyllum amplum</name>
    <dbReference type="NCBI Taxonomy" id="97359"/>
    <lineage>
        <taxon>Eukaryota</taxon>
        <taxon>Fungi</taxon>
        <taxon>Dikarya</taxon>
        <taxon>Basidiomycota</taxon>
        <taxon>Agaricomycotina</taxon>
        <taxon>Agaricomycetes</taxon>
        <taxon>Agaricomycetidae</taxon>
        <taxon>Agaricales</taxon>
        <taxon>Schizophyllaceae</taxon>
        <taxon>Schizophyllum</taxon>
    </lineage>
</organism>
<comment type="similarity">
    <text evidence="5">Belongs to the NRP synthetase family.</text>
</comment>
<dbReference type="CDD" id="cd19531">
    <property type="entry name" value="LCL_NRPS-like"/>
    <property type="match status" value="1"/>
</dbReference>
<keyword evidence="1" id="KW-0596">Phosphopantetheine</keyword>
<dbReference type="InterPro" id="IPR025110">
    <property type="entry name" value="AMP-bd_C"/>
</dbReference>
<feature type="compositionally biased region" description="Basic and acidic residues" evidence="6">
    <location>
        <begin position="1139"/>
        <end position="1149"/>
    </location>
</feature>
<keyword evidence="4" id="KW-0511">Multifunctional enzyme</keyword>
<dbReference type="NCBIfam" id="TIGR01733">
    <property type="entry name" value="AA-adenyl-dom"/>
    <property type="match status" value="1"/>
</dbReference>
<dbReference type="GO" id="GO:0044550">
    <property type="term" value="P:secondary metabolite biosynthetic process"/>
    <property type="evidence" value="ECO:0007669"/>
    <property type="project" value="TreeGrafter"/>
</dbReference>
<dbReference type="PANTHER" id="PTHR45527:SF1">
    <property type="entry name" value="FATTY ACID SYNTHASE"/>
    <property type="match status" value="1"/>
</dbReference>
<dbReference type="Gene3D" id="3.30.559.10">
    <property type="entry name" value="Chloramphenicol acetyltransferase-like domain"/>
    <property type="match status" value="1"/>
</dbReference>
<dbReference type="Gene3D" id="3.30.559.30">
    <property type="entry name" value="Nonribosomal peptide synthetase, condensation domain"/>
    <property type="match status" value="1"/>
</dbReference>
<dbReference type="EMBL" id="VDMD01000002">
    <property type="protein sequence ID" value="TRM68030.1"/>
    <property type="molecule type" value="Genomic_DNA"/>
</dbReference>
<feature type="region of interest" description="Disordered" evidence="6">
    <location>
        <begin position="1139"/>
        <end position="1159"/>
    </location>
</feature>
<dbReference type="InterPro" id="IPR020806">
    <property type="entry name" value="PKS_PP-bd"/>
</dbReference>
<evidence type="ECO:0000256" key="2">
    <source>
        <dbReference type="ARBA" id="ARBA00022553"/>
    </source>
</evidence>
<dbReference type="Pfam" id="PF13193">
    <property type="entry name" value="AMP-binding_C"/>
    <property type="match status" value="1"/>
</dbReference>
<dbReference type="GO" id="GO:0072330">
    <property type="term" value="P:monocarboxylic acid biosynthetic process"/>
    <property type="evidence" value="ECO:0007669"/>
    <property type="project" value="UniProtKB-ARBA"/>
</dbReference>
<dbReference type="Gene3D" id="3.40.50.980">
    <property type="match status" value="2"/>
</dbReference>
<feature type="domain" description="Carrier" evidence="7">
    <location>
        <begin position="76"/>
        <end position="151"/>
    </location>
</feature>
<dbReference type="GO" id="GO:0031177">
    <property type="term" value="F:phosphopantetheine binding"/>
    <property type="evidence" value="ECO:0007669"/>
    <property type="project" value="InterPro"/>
</dbReference>
<dbReference type="PANTHER" id="PTHR45527">
    <property type="entry name" value="NONRIBOSOMAL PEPTIDE SYNTHETASE"/>
    <property type="match status" value="1"/>
</dbReference>
<dbReference type="PROSITE" id="PS00012">
    <property type="entry name" value="PHOSPHOPANTETHEINE"/>
    <property type="match status" value="1"/>
</dbReference>
<dbReference type="InterPro" id="IPR006162">
    <property type="entry name" value="Ppantetheine_attach_site"/>
</dbReference>
<evidence type="ECO:0000256" key="5">
    <source>
        <dbReference type="ARBA" id="ARBA00029454"/>
    </source>
</evidence>
<evidence type="ECO:0000256" key="6">
    <source>
        <dbReference type="SAM" id="MobiDB-lite"/>
    </source>
</evidence>
<dbReference type="GO" id="GO:0043041">
    <property type="term" value="P:amino acid activation for nonribosomal peptide biosynthetic process"/>
    <property type="evidence" value="ECO:0007669"/>
    <property type="project" value="TreeGrafter"/>
</dbReference>